<proteinExistence type="predicted"/>
<feature type="repeat" description="WD" evidence="4">
    <location>
        <begin position="6"/>
        <end position="48"/>
    </location>
</feature>
<protein>
    <submittedName>
        <fullName evidence="6">Uncharacterized protein</fullName>
    </submittedName>
</protein>
<keyword evidence="3" id="KW-0677">Repeat</keyword>
<evidence type="ECO:0000256" key="2">
    <source>
        <dbReference type="ARBA" id="ARBA00022574"/>
    </source>
</evidence>
<keyword evidence="2 4" id="KW-0853">WD repeat</keyword>
<evidence type="ECO:0000256" key="1">
    <source>
        <dbReference type="ARBA" id="ARBA00022553"/>
    </source>
</evidence>
<dbReference type="InterPro" id="IPR001680">
    <property type="entry name" value="WD40_rpt"/>
</dbReference>
<feature type="non-terminal residue" evidence="6">
    <location>
        <position position="1"/>
    </location>
</feature>
<name>A0AA38GK78_TAXCH</name>
<organism evidence="6 7">
    <name type="scientific">Taxus chinensis</name>
    <name type="common">Chinese yew</name>
    <name type="synonym">Taxus wallichiana var. chinensis</name>
    <dbReference type="NCBI Taxonomy" id="29808"/>
    <lineage>
        <taxon>Eukaryota</taxon>
        <taxon>Viridiplantae</taxon>
        <taxon>Streptophyta</taxon>
        <taxon>Embryophyta</taxon>
        <taxon>Tracheophyta</taxon>
        <taxon>Spermatophyta</taxon>
        <taxon>Pinopsida</taxon>
        <taxon>Pinidae</taxon>
        <taxon>Conifers II</taxon>
        <taxon>Cupressales</taxon>
        <taxon>Taxaceae</taxon>
        <taxon>Taxus</taxon>
    </lineage>
</organism>
<dbReference type="SMART" id="SM00320">
    <property type="entry name" value="WD40"/>
    <property type="match status" value="5"/>
</dbReference>
<dbReference type="Proteomes" id="UP000824469">
    <property type="component" value="Unassembled WGS sequence"/>
</dbReference>
<keyword evidence="7" id="KW-1185">Reference proteome</keyword>
<evidence type="ECO:0000313" key="7">
    <source>
        <dbReference type="Proteomes" id="UP000824469"/>
    </source>
</evidence>
<dbReference type="SUPFAM" id="SSF50978">
    <property type="entry name" value="WD40 repeat-like"/>
    <property type="match status" value="1"/>
</dbReference>
<dbReference type="AlphaFoldDB" id="A0AA38GK78"/>
<evidence type="ECO:0000313" key="6">
    <source>
        <dbReference type="EMBL" id="KAH9325002.1"/>
    </source>
</evidence>
<feature type="repeat" description="WD" evidence="4">
    <location>
        <begin position="143"/>
        <end position="185"/>
    </location>
</feature>
<dbReference type="PROSITE" id="PS50294">
    <property type="entry name" value="WD_REPEATS_REGION"/>
    <property type="match status" value="2"/>
</dbReference>
<dbReference type="GO" id="GO:0006364">
    <property type="term" value="P:rRNA processing"/>
    <property type="evidence" value="ECO:0007669"/>
    <property type="project" value="InterPro"/>
</dbReference>
<dbReference type="PROSITE" id="PS00678">
    <property type="entry name" value="WD_REPEATS_1"/>
    <property type="match status" value="2"/>
</dbReference>
<dbReference type="PRINTS" id="PR00320">
    <property type="entry name" value="GPROTEINBRPT"/>
</dbReference>
<dbReference type="InterPro" id="IPR015943">
    <property type="entry name" value="WD40/YVTN_repeat-like_dom_sf"/>
</dbReference>
<dbReference type="PANTHER" id="PTHR14091">
    <property type="entry name" value="PERIODIC TRYPTOPHAN PROTEIN 1"/>
    <property type="match status" value="1"/>
</dbReference>
<dbReference type="InterPro" id="IPR020472">
    <property type="entry name" value="WD40_PAC1"/>
</dbReference>
<sequence length="298" mass="32396">GITYKDGSHTDAVLSLAWNMEYRNVLASGSADKSVKIWDIVAEKCEQTMHPHTDKVQAVAWNFNQAPVLLSGSFDRSVVMMDMRATTHPGIRWPVPADVESLAWDPHTDHSFVVSLEDGTVRGFDIRAAASAVDSDSKPMFTLHAHDKAVCTITYNPAAPNLLATGSTDKMVKLWDMTNNRPTCIASTNPKVGAVFSACFSKDSPFLLGIGGSKGILHVWDTLDNSEVGRRFGLGMHRAGWSWVRGRDGKGCRDWRERRHSSTGTRGECGESAWGPGQATVRPGDSVVRGGALVHMGC</sequence>
<dbReference type="PROSITE" id="PS50082">
    <property type="entry name" value="WD_REPEATS_2"/>
    <property type="match status" value="2"/>
</dbReference>
<accession>A0AA38GK78</accession>
<keyword evidence="1" id="KW-0597">Phosphoprotein</keyword>
<evidence type="ECO:0000256" key="3">
    <source>
        <dbReference type="ARBA" id="ARBA00022737"/>
    </source>
</evidence>
<dbReference type="InterPro" id="IPR019775">
    <property type="entry name" value="WD40_repeat_CS"/>
</dbReference>
<reference evidence="6 7" key="1">
    <citation type="journal article" date="2021" name="Nat. Plants">
        <title>The Taxus genome provides insights into paclitaxel biosynthesis.</title>
        <authorList>
            <person name="Xiong X."/>
            <person name="Gou J."/>
            <person name="Liao Q."/>
            <person name="Li Y."/>
            <person name="Zhou Q."/>
            <person name="Bi G."/>
            <person name="Li C."/>
            <person name="Du R."/>
            <person name="Wang X."/>
            <person name="Sun T."/>
            <person name="Guo L."/>
            <person name="Liang H."/>
            <person name="Lu P."/>
            <person name="Wu Y."/>
            <person name="Zhang Z."/>
            <person name="Ro D.K."/>
            <person name="Shang Y."/>
            <person name="Huang S."/>
            <person name="Yan J."/>
        </authorList>
    </citation>
    <scope>NUCLEOTIDE SEQUENCE [LARGE SCALE GENOMIC DNA]</scope>
    <source>
        <strain evidence="6">Ta-2019</strain>
    </source>
</reference>
<dbReference type="Gene3D" id="2.130.10.10">
    <property type="entry name" value="YVTN repeat-like/Quinoprotein amine dehydrogenase"/>
    <property type="match status" value="2"/>
</dbReference>
<dbReference type="Pfam" id="PF00400">
    <property type="entry name" value="WD40"/>
    <property type="match status" value="4"/>
</dbReference>
<dbReference type="InterPro" id="IPR036322">
    <property type="entry name" value="WD40_repeat_dom_sf"/>
</dbReference>
<comment type="caution">
    <text evidence="6">The sequence shown here is derived from an EMBL/GenBank/DDBJ whole genome shotgun (WGS) entry which is preliminary data.</text>
</comment>
<evidence type="ECO:0000256" key="5">
    <source>
        <dbReference type="SAM" id="MobiDB-lite"/>
    </source>
</evidence>
<dbReference type="FunFam" id="2.130.10.10:FF:000485">
    <property type="entry name" value="Putative WD repeat-containing protein C17D11.16"/>
    <property type="match status" value="1"/>
</dbReference>
<gene>
    <name evidence="6" type="ORF">KI387_005180</name>
</gene>
<dbReference type="GO" id="GO:0005634">
    <property type="term" value="C:nucleus"/>
    <property type="evidence" value="ECO:0007669"/>
    <property type="project" value="TreeGrafter"/>
</dbReference>
<feature type="region of interest" description="Disordered" evidence="5">
    <location>
        <begin position="255"/>
        <end position="277"/>
    </location>
</feature>
<evidence type="ECO:0000256" key="4">
    <source>
        <dbReference type="PROSITE-ProRule" id="PRU00221"/>
    </source>
</evidence>
<dbReference type="PANTHER" id="PTHR14091:SF0">
    <property type="entry name" value="PERIODIC TRYPTOPHAN PROTEIN 1 HOMOLOG"/>
    <property type="match status" value="1"/>
</dbReference>
<dbReference type="EMBL" id="JAHRHJ020000002">
    <property type="protein sequence ID" value="KAH9325002.1"/>
    <property type="molecule type" value="Genomic_DNA"/>
</dbReference>
<dbReference type="InterPro" id="IPR044285">
    <property type="entry name" value="PWP1"/>
</dbReference>